<protein>
    <submittedName>
        <fullName evidence="1">Uncharacterized protein</fullName>
    </submittedName>
</protein>
<evidence type="ECO:0000313" key="2">
    <source>
        <dbReference type="Proteomes" id="UP000587367"/>
    </source>
</evidence>
<accession>A0ABR6Q3Q4</accession>
<organism evidence="1 2">
    <name type="scientific">Chryseobacterium sediminis</name>
    <dbReference type="NCBI Taxonomy" id="1679494"/>
    <lineage>
        <taxon>Bacteria</taxon>
        <taxon>Pseudomonadati</taxon>
        <taxon>Bacteroidota</taxon>
        <taxon>Flavobacteriia</taxon>
        <taxon>Flavobacteriales</taxon>
        <taxon>Weeksellaceae</taxon>
        <taxon>Chryseobacterium group</taxon>
        <taxon>Chryseobacterium</taxon>
    </lineage>
</organism>
<evidence type="ECO:0000313" key="1">
    <source>
        <dbReference type="EMBL" id="MBB6332588.1"/>
    </source>
</evidence>
<dbReference type="EMBL" id="JACHKS010000002">
    <property type="protein sequence ID" value="MBB6332588.1"/>
    <property type="molecule type" value="Genomic_DNA"/>
</dbReference>
<reference evidence="1 2" key="1">
    <citation type="submission" date="2020-08" db="EMBL/GenBank/DDBJ databases">
        <title>Functional genomics of gut bacteria from endangered species of beetles.</title>
        <authorList>
            <person name="Carlos-Shanley C."/>
        </authorList>
    </citation>
    <scope>NUCLEOTIDE SEQUENCE [LARGE SCALE GENOMIC DNA]</scope>
    <source>
        <strain evidence="1 2">S00068</strain>
    </source>
</reference>
<keyword evidence="2" id="KW-1185">Reference proteome</keyword>
<dbReference type="Proteomes" id="UP000587367">
    <property type="component" value="Unassembled WGS sequence"/>
</dbReference>
<gene>
    <name evidence="1" type="ORF">HNP24_003580</name>
</gene>
<proteinExistence type="predicted"/>
<sequence>MNQLLVILLWKNLGIAEENIWKVVVKNCGKIFYYEIN</sequence>
<name>A0ABR6Q3Q4_9FLAO</name>
<comment type="caution">
    <text evidence="1">The sequence shown here is derived from an EMBL/GenBank/DDBJ whole genome shotgun (WGS) entry which is preliminary data.</text>
</comment>